<organism evidence="7 8">
    <name type="scientific">Tumebacillus amylolyticus</name>
    <dbReference type="NCBI Taxonomy" id="2801339"/>
    <lineage>
        <taxon>Bacteria</taxon>
        <taxon>Bacillati</taxon>
        <taxon>Bacillota</taxon>
        <taxon>Bacilli</taxon>
        <taxon>Bacillales</taxon>
        <taxon>Alicyclobacillaceae</taxon>
        <taxon>Tumebacillus</taxon>
    </lineage>
</organism>
<evidence type="ECO:0000313" key="8">
    <source>
        <dbReference type="Proteomes" id="UP000602284"/>
    </source>
</evidence>
<keyword evidence="5 6" id="KW-0472">Membrane</keyword>
<evidence type="ECO:0000256" key="3">
    <source>
        <dbReference type="ARBA" id="ARBA00022692"/>
    </source>
</evidence>
<dbReference type="PANTHER" id="PTHR31885">
    <property type="entry name" value="GH04784P"/>
    <property type="match status" value="1"/>
</dbReference>
<evidence type="ECO:0000256" key="6">
    <source>
        <dbReference type="SAM" id="Phobius"/>
    </source>
</evidence>
<comment type="similarity">
    <text evidence="2">Belongs to the TMEM86 family.</text>
</comment>
<feature type="transmembrane region" description="Helical" evidence="6">
    <location>
        <begin position="139"/>
        <end position="158"/>
    </location>
</feature>
<evidence type="ECO:0000256" key="4">
    <source>
        <dbReference type="ARBA" id="ARBA00022989"/>
    </source>
</evidence>
<dbReference type="RefSeq" id="WP_201631812.1">
    <property type="nucleotide sequence ID" value="NZ_JAEQNB010000001.1"/>
</dbReference>
<accession>A0ABS1J6Y0</accession>
<dbReference type="EMBL" id="JAEQNB010000001">
    <property type="protein sequence ID" value="MBL0386050.1"/>
    <property type="molecule type" value="Genomic_DNA"/>
</dbReference>
<dbReference type="PANTHER" id="PTHR31885:SF6">
    <property type="entry name" value="GH04784P"/>
    <property type="match status" value="1"/>
</dbReference>
<dbReference type="Pfam" id="PF07947">
    <property type="entry name" value="YhhN"/>
    <property type="match status" value="1"/>
</dbReference>
<keyword evidence="3 6" id="KW-0812">Transmembrane</keyword>
<feature type="transmembrane region" description="Helical" evidence="6">
    <location>
        <begin position="189"/>
        <end position="210"/>
    </location>
</feature>
<evidence type="ECO:0000256" key="5">
    <source>
        <dbReference type="ARBA" id="ARBA00023136"/>
    </source>
</evidence>
<feature type="transmembrane region" description="Helical" evidence="6">
    <location>
        <begin position="58"/>
        <end position="76"/>
    </location>
</feature>
<feature type="transmembrane region" description="Helical" evidence="6">
    <location>
        <begin position="83"/>
        <end position="103"/>
    </location>
</feature>
<dbReference type="Proteomes" id="UP000602284">
    <property type="component" value="Unassembled WGS sequence"/>
</dbReference>
<feature type="transmembrane region" description="Helical" evidence="6">
    <location>
        <begin position="164"/>
        <end position="182"/>
    </location>
</feature>
<feature type="transmembrane region" description="Helical" evidence="6">
    <location>
        <begin position="28"/>
        <end position="46"/>
    </location>
</feature>
<evidence type="ECO:0000256" key="2">
    <source>
        <dbReference type="ARBA" id="ARBA00007375"/>
    </source>
</evidence>
<dbReference type="InterPro" id="IPR012506">
    <property type="entry name" value="TMEM86B-like"/>
</dbReference>
<keyword evidence="8" id="KW-1185">Reference proteome</keyword>
<evidence type="ECO:0000313" key="7">
    <source>
        <dbReference type="EMBL" id="MBL0386050.1"/>
    </source>
</evidence>
<name>A0ABS1J6Y0_9BACL</name>
<protein>
    <submittedName>
        <fullName evidence="7">Lysoplasmalogenase</fullName>
    </submittedName>
</protein>
<reference evidence="7 8" key="1">
    <citation type="submission" date="2021-01" db="EMBL/GenBank/DDBJ databases">
        <title>Tumebacillus sp. strain ITR2 16S ribosomal RNA gene Genome sequencing and assembly.</title>
        <authorList>
            <person name="Kang M."/>
        </authorList>
    </citation>
    <scope>NUCLEOTIDE SEQUENCE [LARGE SCALE GENOMIC DNA]</scope>
    <source>
        <strain evidence="7 8">ITR2</strain>
    </source>
</reference>
<gene>
    <name evidence="7" type="ORF">JJB07_05230</name>
</gene>
<proteinExistence type="inferred from homology"/>
<evidence type="ECO:0000256" key="1">
    <source>
        <dbReference type="ARBA" id="ARBA00004141"/>
    </source>
</evidence>
<feature type="transmembrane region" description="Helical" evidence="6">
    <location>
        <begin position="109"/>
        <end position="127"/>
    </location>
</feature>
<keyword evidence="4 6" id="KW-1133">Transmembrane helix</keyword>
<comment type="caution">
    <text evidence="7">The sequence shown here is derived from an EMBL/GenBank/DDBJ whole genome shotgun (WGS) entry which is preliminary data.</text>
</comment>
<comment type="subcellular location">
    <subcellularLocation>
        <location evidence="1">Membrane</location>
        <topology evidence="1">Multi-pass membrane protein</topology>
    </subcellularLocation>
</comment>
<sequence>MWVVTGAAVVSGLVDLFCIAKGWSKARYLWKPGTMVLVIFLAVWGANLSGHEVSASQGWLIAGLLLSLVGDVFLVLPSDRFIAGLASFLLAHFFYIAAFPQAVDAQGSGWWVAGVLVLFGIGYFAVLRRGVLKSGGYGLLAAVVLYILVILAMVWRAWLSGQGLILAGAGFFMVSDSILAWNRFVKPSLLAEVSVMATYFAAQIVLAWSVSLI</sequence>